<dbReference type="AlphaFoldDB" id="A0A2P2LT52"/>
<protein>
    <submittedName>
        <fullName evidence="2">Uncharacterized protein</fullName>
    </submittedName>
</protein>
<organism evidence="2">
    <name type="scientific">Rhizophora mucronata</name>
    <name type="common">Asiatic mangrove</name>
    <dbReference type="NCBI Taxonomy" id="61149"/>
    <lineage>
        <taxon>Eukaryota</taxon>
        <taxon>Viridiplantae</taxon>
        <taxon>Streptophyta</taxon>
        <taxon>Embryophyta</taxon>
        <taxon>Tracheophyta</taxon>
        <taxon>Spermatophyta</taxon>
        <taxon>Magnoliopsida</taxon>
        <taxon>eudicotyledons</taxon>
        <taxon>Gunneridae</taxon>
        <taxon>Pentapetalae</taxon>
        <taxon>rosids</taxon>
        <taxon>fabids</taxon>
        <taxon>Malpighiales</taxon>
        <taxon>Rhizophoraceae</taxon>
        <taxon>Rhizophora</taxon>
    </lineage>
</organism>
<evidence type="ECO:0000313" key="2">
    <source>
        <dbReference type="EMBL" id="MBX21137.1"/>
    </source>
</evidence>
<keyword evidence="1" id="KW-1133">Transmembrane helix</keyword>
<name>A0A2P2LT52_RHIMU</name>
<proteinExistence type="predicted"/>
<keyword evidence="1" id="KW-0472">Membrane</keyword>
<reference evidence="2" key="1">
    <citation type="submission" date="2018-02" db="EMBL/GenBank/DDBJ databases">
        <title>Rhizophora mucronata_Transcriptome.</title>
        <authorList>
            <person name="Meera S.P."/>
            <person name="Sreeshan A."/>
            <person name="Augustine A."/>
        </authorList>
    </citation>
    <scope>NUCLEOTIDE SEQUENCE</scope>
    <source>
        <tissue evidence="2">Leaf</tissue>
    </source>
</reference>
<dbReference type="EMBL" id="GGEC01040653">
    <property type="protein sequence ID" value="MBX21137.1"/>
    <property type="molecule type" value="Transcribed_RNA"/>
</dbReference>
<sequence length="41" mass="4753">MHGPSSGYWLHYKALYVWMLVCKMYCSGKLSKGSFFVTLTM</sequence>
<accession>A0A2P2LT52</accession>
<keyword evidence="1" id="KW-0812">Transmembrane</keyword>
<feature type="transmembrane region" description="Helical" evidence="1">
    <location>
        <begin position="6"/>
        <end position="26"/>
    </location>
</feature>
<evidence type="ECO:0000256" key="1">
    <source>
        <dbReference type="SAM" id="Phobius"/>
    </source>
</evidence>